<evidence type="ECO:0000313" key="3">
    <source>
        <dbReference type="Proteomes" id="UP001589645"/>
    </source>
</evidence>
<feature type="compositionally biased region" description="Polar residues" evidence="1">
    <location>
        <begin position="29"/>
        <end position="45"/>
    </location>
</feature>
<dbReference type="RefSeq" id="WP_390195280.1">
    <property type="nucleotide sequence ID" value="NZ_JBHMEP010000007.1"/>
</dbReference>
<proteinExistence type="predicted"/>
<feature type="region of interest" description="Disordered" evidence="1">
    <location>
        <begin position="23"/>
        <end position="61"/>
    </location>
</feature>
<dbReference type="EMBL" id="JBHMEP010000007">
    <property type="protein sequence ID" value="MFB9136793.1"/>
    <property type="molecule type" value="Genomic_DNA"/>
</dbReference>
<sequence>MSISSIPAGYSILDQSNKMAESAARDIQQIASTSPSSKDTESLTVTAPEEDAAQDKKPSMISSYTDPLIELSQASQYSRVGTNVMQRDQEMLGSLLDIHI</sequence>
<evidence type="ECO:0000313" key="2">
    <source>
        <dbReference type="EMBL" id="MFB9136793.1"/>
    </source>
</evidence>
<comment type="caution">
    <text evidence="2">The sequence shown here is derived from an EMBL/GenBank/DDBJ whole genome shotgun (WGS) entry which is preliminary data.</text>
</comment>
<reference evidence="2 3" key="1">
    <citation type="submission" date="2024-09" db="EMBL/GenBank/DDBJ databases">
        <authorList>
            <person name="Sun Q."/>
            <person name="Mori K."/>
        </authorList>
    </citation>
    <scope>NUCLEOTIDE SEQUENCE [LARGE SCALE GENOMIC DNA]</scope>
    <source>
        <strain evidence="2 3">CECT 8064</strain>
    </source>
</reference>
<accession>A0ABV5HRJ9</accession>
<name>A0ABV5HRJ9_9VIBR</name>
<protein>
    <recommendedName>
        <fullName evidence="4">Flagellar biosynthesis protein FlgE</fullName>
    </recommendedName>
</protein>
<organism evidence="2 3">
    <name type="scientific">Vibrio olivae</name>
    <dbReference type="NCBI Taxonomy" id="1243002"/>
    <lineage>
        <taxon>Bacteria</taxon>
        <taxon>Pseudomonadati</taxon>
        <taxon>Pseudomonadota</taxon>
        <taxon>Gammaproteobacteria</taxon>
        <taxon>Vibrionales</taxon>
        <taxon>Vibrionaceae</taxon>
        <taxon>Vibrio</taxon>
    </lineage>
</organism>
<gene>
    <name evidence="2" type="ORF">ACFFUV_17635</name>
</gene>
<dbReference type="Proteomes" id="UP001589645">
    <property type="component" value="Unassembled WGS sequence"/>
</dbReference>
<evidence type="ECO:0008006" key="4">
    <source>
        <dbReference type="Google" id="ProtNLM"/>
    </source>
</evidence>
<keyword evidence="3" id="KW-1185">Reference proteome</keyword>
<evidence type="ECO:0000256" key="1">
    <source>
        <dbReference type="SAM" id="MobiDB-lite"/>
    </source>
</evidence>